<dbReference type="PANTHER" id="PTHR19446">
    <property type="entry name" value="REVERSE TRANSCRIPTASES"/>
    <property type="match status" value="1"/>
</dbReference>
<reference evidence="1" key="1">
    <citation type="journal article" date="2022" name="bioRxiv">
        <title>Sequencing and chromosome-scale assembly of the giantPleurodeles waltlgenome.</title>
        <authorList>
            <person name="Brown T."/>
            <person name="Elewa A."/>
            <person name="Iarovenko S."/>
            <person name="Subramanian E."/>
            <person name="Araus A.J."/>
            <person name="Petzold A."/>
            <person name="Susuki M."/>
            <person name="Suzuki K.-i.T."/>
            <person name="Hayashi T."/>
            <person name="Toyoda A."/>
            <person name="Oliveira C."/>
            <person name="Osipova E."/>
            <person name="Leigh N.D."/>
            <person name="Simon A."/>
            <person name="Yun M.H."/>
        </authorList>
    </citation>
    <scope>NUCLEOTIDE SEQUENCE</scope>
    <source>
        <strain evidence="1">20211129_DDA</strain>
        <tissue evidence="1">Liver</tissue>
    </source>
</reference>
<keyword evidence="2" id="KW-1185">Reference proteome</keyword>
<dbReference type="AlphaFoldDB" id="A0AAV7TC05"/>
<dbReference type="EMBL" id="JANPWB010000007">
    <property type="protein sequence ID" value="KAJ1174057.1"/>
    <property type="molecule type" value="Genomic_DNA"/>
</dbReference>
<evidence type="ECO:0000313" key="2">
    <source>
        <dbReference type="Proteomes" id="UP001066276"/>
    </source>
</evidence>
<accession>A0AAV7TC05</accession>
<proteinExistence type="predicted"/>
<name>A0AAV7TC05_PLEWA</name>
<organism evidence="1 2">
    <name type="scientific">Pleurodeles waltl</name>
    <name type="common">Iberian ribbed newt</name>
    <dbReference type="NCBI Taxonomy" id="8319"/>
    <lineage>
        <taxon>Eukaryota</taxon>
        <taxon>Metazoa</taxon>
        <taxon>Chordata</taxon>
        <taxon>Craniata</taxon>
        <taxon>Vertebrata</taxon>
        <taxon>Euteleostomi</taxon>
        <taxon>Amphibia</taxon>
        <taxon>Batrachia</taxon>
        <taxon>Caudata</taxon>
        <taxon>Salamandroidea</taxon>
        <taxon>Salamandridae</taxon>
        <taxon>Pleurodelinae</taxon>
        <taxon>Pleurodeles</taxon>
    </lineage>
</organism>
<comment type="caution">
    <text evidence="1">The sequence shown here is derived from an EMBL/GenBank/DDBJ whole genome shotgun (WGS) entry which is preliminary data.</text>
</comment>
<dbReference type="Proteomes" id="UP001066276">
    <property type="component" value="Chromosome 4_1"/>
</dbReference>
<evidence type="ECO:0000313" key="1">
    <source>
        <dbReference type="EMBL" id="KAJ1174057.1"/>
    </source>
</evidence>
<gene>
    <name evidence="1" type="ORF">NDU88_005881</name>
</gene>
<sequence>MRPELLGGLKYRRDILEALTGYFSGNWTKAHSRGIEWETLKVVIRGKNLTKTYGIRKKLYQELAQQEDTLNAMQHQTDNGDALEAETQVVHGCIGALWSRLDSYVHKDFRQRLHRAIYSSPRCDVSSQIREYLDGLRLPRLTDVQAEELEVELSLEDLHGALGGMASGKAAGPDGLPVEFYRAYSVTLLTRQLEILQEARKGGLLLQQMREALIVMLPKAGRDPADLGSYRPLSMLNVDVKLLANILAMGRIIVGLSLEEGPT</sequence>
<protein>
    <submittedName>
        <fullName evidence="1">Uncharacterized protein</fullName>
    </submittedName>
</protein>